<reference evidence="1 2" key="1">
    <citation type="journal article" date="2015" name="Genome Announc.">
        <title>Complete Genome Sequence of Citrobacter freundii Myophage Moogle.</title>
        <authorList>
            <person name="Nguyen Q.T."/>
            <person name="Luna A.J."/>
            <person name="Hernandez A.C."/>
            <person name="Kuty Everett G.F."/>
        </authorList>
    </citation>
    <scope>NUCLEOTIDE SEQUENCE [LARGE SCALE GENOMIC DNA]</scope>
</reference>
<dbReference type="Proteomes" id="UP000030203">
    <property type="component" value="Segment"/>
</dbReference>
<organism evidence="1 2">
    <name type="scientific">Citrobacter phage Moogle</name>
    <dbReference type="NCBI Taxonomy" id="1540094"/>
    <lineage>
        <taxon>Viruses</taxon>
        <taxon>Duplodnaviria</taxon>
        <taxon>Heunggongvirae</taxon>
        <taxon>Uroviricota</taxon>
        <taxon>Caudoviricetes</taxon>
        <taxon>Andersonviridae</taxon>
        <taxon>Ounavirinae</taxon>
        <taxon>Mooglevirus</taxon>
        <taxon>Mooglevirus moogle</taxon>
    </lineage>
</organism>
<dbReference type="EMBL" id="KM236239">
    <property type="protein sequence ID" value="AIW03751.1"/>
    <property type="molecule type" value="Genomic_DNA"/>
</dbReference>
<protein>
    <recommendedName>
        <fullName evidence="3">Phage protein</fullName>
    </recommendedName>
</protein>
<proteinExistence type="predicted"/>
<dbReference type="OrthoDB" id="12683at10239"/>
<evidence type="ECO:0000313" key="1">
    <source>
        <dbReference type="EMBL" id="AIW03751.1"/>
    </source>
</evidence>
<evidence type="ECO:0008006" key="3">
    <source>
        <dbReference type="Google" id="ProtNLM"/>
    </source>
</evidence>
<dbReference type="GeneID" id="24573953"/>
<evidence type="ECO:0000313" key="2">
    <source>
        <dbReference type="Proteomes" id="UP000030203"/>
    </source>
</evidence>
<sequence>MTKLNKNQINWLKDYALECGSCKKTHRKYSEFYIACTLLITDSVIDDAKDDDIELPSSLCDKVLVATGTWSDSYGTEIGDLSFYSIEQTMNPKYVALMTRAQEDELLQEFIKEHCEEYVTKHVRFEVEVI</sequence>
<keyword evidence="2" id="KW-1185">Reference proteome</keyword>
<name>A0A0A0RT59_9CAUD</name>
<accession>A0A0A0RT59</accession>
<dbReference type="RefSeq" id="YP_009145657.1">
    <property type="nucleotide sequence ID" value="NC_027293.1"/>
</dbReference>
<gene>
    <name evidence="1" type="ORF">CPT_Moogle14</name>
</gene>
<dbReference type="KEGG" id="vg:24573953"/>